<proteinExistence type="predicted"/>
<dbReference type="EMBL" id="LCFD01000005">
    <property type="protein sequence ID" value="KKS87013.1"/>
    <property type="molecule type" value="Genomic_DNA"/>
</dbReference>
<protein>
    <submittedName>
        <fullName evidence="2">Uncharacterized protein</fullName>
    </submittedName>
</protein>
<keyword evidence="1" id="KW-1133">Transmembrane helix</keyword>
<sequence length="77" mass="8982">MPKKTRQQKILAEKHRLQNSPLVFSYSAIHTKAQINSDIATSQFQYITKDLRKTFTLSALFILAEILLAIFSKRWGW</sequence>
<evidence type="ECO:0000313" key="2">
    <source>
        <dbReference type="EMBL" id="KKS87013.1"/>
    </source>
</evidence>
<accession>A0A0G1FJH2</accession>
<dbReference type="AlphaFoldDB" id="A0A0G1FJH2"/>
<keyword evidence="1" id="KW-0812">Transmembrane</keyword>
<evidence type="ECO:0000313" key="3">
    <source>
        <dbReference type="Proteomes" id="UP000034050"/>
    </source>
</evidence>
<dbReference type="STRING" id="1618446.UV61_C0005G0034"/>
<comment type="caution">
    <text evidence="2">The sequence shown here is derived from an EMBL/GenBank/DDBJ whole genome shotgun (WGS) entry which is preliminary data.</text>
</comment>
<feature type="transmembrane region" description="Helical" evidence="1">
    <location>
        <begin position="54"/>
        <end position="72"/>
    </location>
</feature>
<name>A0A0G1FJH2_9BACT</name>
<dbReference type="Proteomes" id="UP000034050">
    <property type="component" value="Unassembled WGS sequence"/>
</dbReference>
<reference evidence="2 3" key="1">
    <citation type="journal article" date="2015" name="Nature">
        <title>rRNA introns, odd ribosomes, and small enigmatic genomes across a large radiation of phyla.</title>
        <authorList>
            <person name="Brown C.T."/>
            <person name="Hug L.A."/>
            <person name="Thomas B.C."/>
            <person name="Sharon I."/>
            <person name="Castelle C.J."/>
            <person name="Singh A."/>
            <person name="Wilkins M.J."/>
            <person name="Williams K.H."/>
            <person name="Banfield J.F."/>
        </authorList>
    </citation>
    <scope>NUCLEOTIDE SEQUENCE [LARGE SCALE GENOMIC DNA]</scope>
</reference>
<evidence type="ECO:0000256" key="1">
    <source>
        <dbReference type="SAM" id="Phobius"/>
    </source>
</evidence>
<keyword evidence="1" id="KW-0472">Membrane</keyword>
<organism evidence="2 3">
    <name type="scientific">Candidatus Gottesmanbacteria bacterium GW2011_GWB1_43_11</name>
    <dbReference type="NCBI Taxonomy" id="1618446"/>
    <lineage>
        <taxon>Bacteria</taxon>
        <taxon>Candidatus Gottesmaniibacteriota</taxon>
    </lineage>
</organism>
<gene>
    <name evidence="2" type="ORF">UV61_C0005G0034</name>
</gene>